<comment type="caution">
    <text evidence="3">The sequence shown here is derived from an EMBL/GenBank/DDBJ whole genome shotgun (WGS) entry which is preliminary data.</text>
</comment>
<feature type="compositionally biased region" description="Basic and acidic residues" evidence="2">
    <location>
        <begin position="71"/>
        <end position="97"/>
    </location>
</feature>
<dbReference type="SUPFAM" id="SSF57997">
    <property type="entry name" value="Tropomyosin"/>
    <property type="match status" value="1"/>
</dbReference>
<evidence type="ECO:0000313" key="3">
    <source>
        <dbReference type="EMBL" id="KAH7014306.1"/>
    </source>
</evidence>
<name>A0A9P8XS88_9PEZI</name>
<gene>
    <name evidence="3" type="ORF">B0I36DRAFT_369277</name>
</gene>
<dbReference type="Proteomes" id="UP000756346">
    <property type="component" value="Unassembled WGS sequence"/>
</dbReference>
<dbReference type="AlphaFoldDB" id="A0A9P8XS88"/>
<protein>
    <submittedName>
        <fullName evidence="3">Uncharacterized protein</fullName>
    </submittedName>
</protein>
<feature type="compositionally biased region" description="Polar residues" evidence="2">
    <location>
        <begin position="44"/>
        <end position="53"/>
    </location>
</feature>
<sequence length="277" mass="30699">MAQNVSTLKQSTAEARRGYTVAVPLILMKRPSVQQKEKVPAINAQKSTPTSHEAASKHLPLRGLELATKSRPRDAKRAASEQHASSRKEYPRNEKRTVSQPGAMSEPAAAGGSKISERSKAGDKETLPDKHDENDTAPEISTAAAEQEPAPTAAVEKEPALASGYKVYTAEYVTALKEEVLALRAQTQHGVDQLERSEARLKTLSDSCLVWAETYSGFDRRLAKQGQEIDSLKEALRAEQERHAVTRARYDETEQLAQSLFERLHYEHQGPFAQSRW</sequence>
<proteinExistence type="predicted"/>
<feature type="coiled-coil region" evidence="1">
    <location>
        <begin position="222"/>
        <end position="249"/>
    </location>
</feature>
<accession>A0A9P8XS88</accession>
<evidence type="ECO:0000256" key="2">
    <source>
        <dbReference type="SAM" id="MobiDB-lite"/>
    </source>
</evidence>
<feature type="region of interest" description="Disordered" evidence="2">
    <location>
        <begin position="29"/>
        <end position="136"/>
    </location>
</feature>
<feature type="compositionally biased region" description="Basic and acidic residues" evidence="2">
    <location>
        <begin position="115"/>
        <end position="134"/>
    </location>
</feature>
<evidence type="ECO:0000313" key="4">
    <source>
        <dbReference type="Proteomes" id="UP000756346"/>
    </source>
</evidence>
<keyword evidence="1" id="KW-0175">Coiled coil</keyword>
<evidence type="ECO:0000256" key="1">
    <source>
        <dbReference type="SAM" id="Coils"/>
    </source>
</evidence>
<keyword evidence="4" id="KW-1185">Reference proteome</keyword>
<dbReference type="RefSeq" id="XP_046005273.1">
    <property type="nucleotide sequence ID" value="XM_046159750.1"/>
</dbReference>
<organism evidence="3 4">
    <name type="scientific">Microdochium trichocladiopsis</name>
    <dbReference type="NCBI Taxonomy" id="1682393"/>
    <lineage>
        <taxon>Eukaryota</taxon>
        <taxon>Fungi</taxon>
        <taxon>Dikarya</taxon>
        <taxon>Ascomycota</taxon>
        <taxon>Pezizomycotina</taxon>
        <taxon>Sordariomycetes</taxon>
        <taxon>Xylariomycetidae</taxon>
        <taxon>Xylariales</taxon>
        <taxon>Microdochiaceae</taxon>
        <taxon>Microdochium</taxon>
    </lineage>
</organism>
<reference evidence="3" key="1">
    <citation type="journal article" date="2021" name="Nat. Commun.">
        <title>Genetic determinants of endophytism in the Arabidopsis root mycobiome.</title>
        <authorList>
            <person name="Mesny F."/>
            <person name="Miyauchi S."/>
            <person name="Thiergart T."/>
            <person name="Pickel B."/>
            <person name="Atanasova L."/>
            <person name="Karlsson M."/>
            <person name="Huettel B."/>
            <person name="Barry K.W."/>
            <person name="Haridas S."/>
            <person name="Chen C."/>
            <person name="Bauer D."/>
            <person name="Andreopoulos W."/>
            <person name="Pangilinan J."/>
            <person name="LaButti K."/>
            <person name="Riley R."/>
            <person name="Lipzen A."/>
            <person name="Clum A."/>
            <person name="Drula E."/>
            <person name="Henrissat B."/>
            <person name="Kohler A."/>
            <person name="Grigoriev I.V."/>
            <person name="Martin F.M."/>
            <person name="Hacquard S."/>
        </authorList>
    </citation>
    <scope>NUCLEOTIDE SEQUENCE</scope>
    <source>
        <strain evidence="3">MPI-CAGE-CH-0230</strain>
    </source>
</reference>
<dbReference type="EMBL" id="JAGTJQ010000013">
    <property type="protein sequence ID" value="KAH7014306.1"/>
    <property type="molecule type" value="Genomic_DNA"/>
</dbReference>
<dbReference type="GeneID" id="70189296"/>